<dbReference type="PANTHER" id="PTHR35394">
    <property type="entry name" value="DUF3176 DOMAIN-CONTAINING PROTEIN"/>
    <property type="match status" value="1"/>
</dbReference>
<sequence>MAYSRIEPDRPIPRLSVDLAQDAHISYEGDQWLPGHSASSSAVTAVEVQAAVDDTRDRQESTPVKHDFTTVELEQTSVDGPVKSAPDNFIRSWWREILAIMLSIASLLSTAGVLFAYQNQPLSSWNFRYLPNTVVSQLTTISRSALMLSTASCVSQLSWLHIQEKPRALSELQTFDNASRGPAGAIAMLAFPTRYRIPALIGSLITIATLLMEPFVQQVLQFPLRDEIVKGNATFPTTQIYAPVPEAAIDAATSLTSDLTVDSQTQAAIVNSIYGVPSTNPYTCLTNSNCTWDDTVTLGVCSLCTNVTSATSVSCANSNHVVYTCNYTTPGGFSLQTNTEDTSEIQQYTTRLDTTTKTNHSAETDLIRFATVVEGLDDTTPSITECTLSWCAKVYRDVSVQGSSLFAQIDEYPLSFTGHSIENKSYYDVFEANSGFPTSLNATFTIQVANMESLSTFLSGLLSTGSVIQYSGEQGDNAYSFSIGTAMLSNPSIPYMAENIATGLTNVIRNLTNLTDNYIIQNHGDSAVQVQYINVRWAWLSLPASIVLLGLLLLLITMVESHRAKALVWKCSPLALLFHPLQGWTNGVLDHSSKREMEKCAKSMRGQLLPGDDVGLRIVKS</sequence>
<feature type="transmembrane region" description="Helical" evidence="1">
    <location>
        <begin position="537"/>
        <end position="556"/>
    </location>
</feature>
<name>A0A9P8GDX8_AURME</name>
<dbReference type="Pfam" id="PF11374">
    <property type="entry name" value="DUF3176"/>
    <property type="match status" value="1"/>
</dbReference>
<dbReference type="Proteomes" id="UP000767238">
    <property type="component" value="Unassembled WGS sequence"/>
</dbReference>
<dbReference type="EMBL" id="JAHFYH010000056">
    <property type="protein sequence ID" value="KAH0217458.1"/>
    <property type="molecule type" value="Genomic_DNA"/>
</dbReference>
<organism evidence="2 3">
    <name type="scientific">Aureobasidium melanogenum</name>
    <name type="common">Aureobasidium pullulans var. melanogenum</name>
    <dbReference type="NCBI Taxonomy" id="46634"/>
    <lineage>
        <taxon>Eukaryota</taxon>
        <taxon>Fungi</taxon>
        <taxon>Dikarya</taxon>
        <taxon>Ascomycota</taxon>
        <taxon>Pezizomycotina</taxon>
        <taxon>Dothideomycetes</taxon>
        <taxon>Dothideomycetidae</taxon>
        <taxon>Dothideales</taxon>
        <taxon>Saccotheciaceae</taxon>
        <taxon>Aureobasidium</taxon>
    </lineage>
</organism>
<feature type="transmembrane region" description="Helical" evidence="1">
    <location>
        <begin position="97"/>
        <end position="117"/>
    </location>
</feature>
<dbReference type="InterPro" id="IPR021514">
    <property type="entry name" value="DUF3176"/>
</dbReference>
<evidence type="ECO:0000256" key="1">
    <source>
        <dbReference type="SAM" id="Phobius"/>
    </source>
</evidence>
<evidence type="ECO:0000313" key="3">
    <source>
        <dbReference type="Proteomes" id="UP000767238"/>
    </source>
</evidence>
<dbReference type="OrthoDB" id="5376804at2759"/>
<dbReference type="PANTHER" id="PTHR35394:SF5">
    <property type="entry name" value="DUF3176 DOMAIN-CONTAINING PROTEIN"/>
    <property type="match status" value="1"/>
</dbReference>
<keyword evidence="1" id="KW-0812">Transmembrane</keyword>
<reference evidence="2" key="1">
    <citation type="journal article" date="2021" name="J Fungi (Basel)">
        <title>Virulence traits and population genomics of the black yeast Aureobasidium melanogenum.</title>
        <authorList>
            <person name="Cernosa A."/>
            <person name="Sun X."/>
            <person name="Gostincar C."/>
            <person name="Fang C."/>
            <person name="Gunde-Cimerman N."/>
            <person name="Song Z."/>
        </authorList>
    </citation>
    <scope>NUCLEOTIDE SEQUENCE</scope>
    <source>
        <strain evidence="2">EXF-8016</strain>
    </source>
</reference>
<protein>
    <submittedName>
        <fullName evidence="2">Uncharacterized protein</fullName>
    </submittedName>
</protein>
<accession>A0A9P8GDX8</accession>
<reference evidence="2" key="2">
    <citation type="submission" date="2021-08" db="EMBL/GenBank/DDBJ databases">
        <authorList>
            <person name="Gostincar C."/>
            <person name="Sun X."/>
            <person name="Song Z."/>
            <person name="Gunde-Cimerman N."/>
        </authorList>
    </citation>
    <scope>NUCLEOTIDE SEQUENCE</scope>
    <source>
        <strain evidence="2">EXF-8016</strain>
    </source>
</reference>
<feature type="non-terminal residue" evidence="2">
    <location>
        <position position="1"/>
    </location>
</feature>
<gene>
    <name evidence="2" type="ORF">KCV03_g7039</name>
</gene>
<evidence type="ECO:0000313" key="2">
    <source>
        <dbReference type="EMBL" id="KAH0217458.1"/>
    </source>
</evidence>
<keyword evidence="1" id="KW-1133">Transmembrane helix</keyword>
<proteinExistence type="predicted"/>
<comment type="caution">
    <text evidence="2">The sequence shown here is derived from an EMBL/GenBank/DDBJ whole genome shotgun (WGS) entry which is preliminary data.</text>
</comment>
<keyword evidence="1" id="KW-0472">Membrane</keyword>
<dbReference type="AlphaFoldDB" id="A0A9P8GDX8"/>